<feature type="compositionally biased region" description="Polar residues" evidence="1">
    <location>
        <begin position="60"/>
        <end position="73"/>
    </location>
</feature>
<reference evidence="2 3" key="1">
    <citation type="submission" date="2024-01" db="EMBL/GenBank/DDBJ databases">
        <title>A draft genome for a cacao thread blight-causing isolate of Paramarasmius palmivorus.</title>
        <authorList>
            <person name="Baruah I.K."/>
            <person name="Bukari Y."/>
            <person name="Amoako-Attah I."/>
            <person name="Meinhardt L.W."/>
            <person name="Bailey B.A."/>
            <person name="Cohen S.P."/>
        </authorList>
    </citation>
    <scope>NUCLEOTIDE SEQUENCE [LARGE SCALE GENOMIC DNA]</scope>
    <source>
        <strain evidence="2 3">GH-12</strain>
    </source>
</reference>
<proteinExistence type="predicted"/>
<sequence>MPYQLRNRSVISVQPQRTRNRSRAQNNQNNGTSHRVEPVCQSSEGEQQRPQEAIPDSPLTALSCSPSPTTVTEPQPEIICEPTPVHENVPLTQEGHGVQCESEQNRTSSSTGPDSVPIELPAWLQAFIARNIVTAAAITSHPISNPPPQPPLASDSTFHEPQSSSDIPSYEPLPLSHSYFRSSFPELAQELEALRASISPMTAYRGFRIYIILKTIGDALNFNIHTRKVHSMCTVDSELQVSLADVYEWVGVNEGTFANNKTAIKQAVETVELLESQVMEGIGSVGISFPLAKSYAPAHLRNQPGKKRSKLANRSPEKQTPRLIEGYRRRLMTLETRIPTFNAKVTLQYLEKHAGSMEELARLQPVLEDMQKPGFPIISTSTRIVCPETGKTIMVYLAETPKTWVANKMDYIFADPNETIDSFTELRQHGEDMINDGFPADLVERYYESVHFMAAMNNPGADQTAARHGVDAKEGKSLHRFPLQDGVAWTRNPQKARVMRTNIPEPGLVYSDNNGKEGVELAGVHHLVEGWEQRGHHGKGLFQSKDMIHTSSASTSVAHYYQANDLLERHISTIIEVFFPHDHAVLAPAREAARVMNTSGGCYNARAIVFKLPLLLHCDDGDTTVSVSFASGRFTGGYLYIPQLGLAFEYNPTTVAAFCASRLFHTVGEWSALPMKLSDTTTPGRVGTVFYFPQTSLDILKDKPPQWAINTAFGRFPSMAHVQ</sequence>
<evidence type="ECO:0000313" key="3">
    <source>
        <dbReference type="Proteomes" id="UP001383192"/>
    </source>
</evidence>
<dbReference type="Proteomes" id="UP001383192">
    <property type="component" value="Unassembled WGS sequence"/>
</dbReference>
<name>A0AAW0AZB3_9AGAR</name>
<evidence type="ECO:0000256" key="1">
    <source>
        <dbReference type="SAM" id="MobiDB-lite"/>
    </source>
</evidence>
<gene>
    <name evidence="2" type="ORF">VNI00_018426</name>
</gene>
<dbReference type="Gene3D" id="3.60.130.30">
    <property type="match status" value="1"/>
</dbReference>
<feature type="compositionally biased region" description="Polar residues" evidence="1">
    <location>
        <begin position="101"/>
        <end position="113"/>
    </location>
</feature>
<accession>A0AAW0AZB3</accession>
<feature type="compositionally biased region" description="Polar residues" evidence="1">
    <location>
        <begin position="1"/>
        <end position="15"/>
    </location>
</feature>
<feature type="compositionally biased region" description="Polar residues" evidence="1">
    <location>
        <begin position="40"/>
        <end position="50"/>
    </location>
</feature>
<feature type="region of interest" description="Disordered" evidence="1">
    <location>
        <begin position="96"/>
        <end position="115"/>
    </location>
</feature>
<comment type="caution">
    <text evidence="2">The sequence shown here is derived from an EMBL/GenBank/DDBJ whole genome shotgun (WGS) entry which is preliminary data.</text>
</comment>
<feature type="region of interest" description="Disordered" evidence="1">
    <location>
        <begin position="140"/>
        <end position="168"/>
    </location>
</feature>
<feature type="region of interest" description="Disordered" evidence="1">
    <location>
        <begin position="1"/>
        <end position="74"/>
    </location>
</feature>
<protein>
    <submittedName>
        <fullName evidence="2">Uncharacterized protein</fullName>
    </submittedName>
</protein>
<organism evidence="2 3">
    <name type="scientific">Paramarasmius palmivorus</name>
    <dbReference type="NCBI Taxonomy" id="297713"/>
    <lineage>
        <taxon>Eukaryota</taxon>
        <taxon>Fungi</taxon>
        <taxon>Dikarya</taxon>
        <taxon>Basidiomycota</taxon>
        <taxon>Agaricomycotina</taxon>
        <taxon>Agaricomycetes</taxon>
        <taxon>Agaricomycetidae</taxon>
        <taxon>Agaricales</taxon>
        <taxon>Marasmiineae</taxon>
        <taxon>Marasmiaceae</taxon>
        <taxon>Paramarasmius</taxon>
    </lineage>
</organism>
<evidence type="ECO:0000313" key="2">
    <source>
        <dbReference type="EMBL" id="KAK7018053.1"/>
    </source>
</evidence>
<keyword evidence="3" id="KW-1185">Reference proteome</keyword>
<dbReference type="AlphaFoldDB" id="A0AAW0AZB3"/>
<dbReference type="EMBL" id="JAYKXP010000233">
    <property type="protein sequence ID" value="KAK7018053.1"/>
    <property type="molecule type" value="Genomic_DNA"/>
</dbReference>